<dbReference type="EMBL" id="CP154834">
    <property type="protein sequence ID" value="XAO73736.1"/>
    <property type="molecule type" value="Genomic_DNA"/>
</dbReference>
<proteinExistence type="predicted"/>
<dbReference type="AlphaFoldDB" id="A0AAU6WMW1"/>
<evidence type="ECO:0000313" key="2">
    <source>
        <dbReference type="Proteomes" id="UP001463665"/>
    </source>
</evidence>
<sequence>MPRLLPLQINALYLDQPQQIIGQDIRFENIPWMNMPEDVFENPNTPFDTSSVIPRPFSYDNAVYLEKGVHIHFVLPGFFKKFDDQEICRPLPTVGISGGETGNGSSKAITSGMSTIRLWTGIRPAATFGESRRETFRSATSAGNISVVNGRVRPAGLRSISGI</sequence>
<accession>A0AAU6WMW1</accession>
<protein>
    <submittedName>
        <fullName evidence="1">Uncharacterized protein</fullName>
    </submittedName>
</protein>
<gene>
    <name evidence="1" type="ORF">AAFP95_18765</name>
</gene>
<reference evidence="1 2" key="1">
    <citation type="submission" date="2024-04" db="EMBL/GenBank/DDBJ databases">
        <title>Genome sequencing and assembly of rice foliar adapted Chryseobacterium endophyticum OsEnb-ALM-A6.</title>
        <authorList>
            <person name="Kumar S."/>
            <person name="Javed M."/>
            <person name="Chouhan V."/>
            <person name="Charishma K."/>
            <person name="Patel A."/>
            <person name="Kumar M."/>
            <person name="Sahu K.P."/>
            <person name="Kumar A."/>
        </authorList>
    </citation>
    <scope>NUCLEOTIDE SEQUENCE [LARGE SCALE GENOMIC DNA]</scope>
    <source>
        <strain evidence="1 2">OsEnb-ALM-A6</strain>
    </source>
</reference>
<organism evidence="1 2">
    <name type="scientific">Chryseobacterium endophyticum</name>
    <dbReference type="NCBI Taxonomy" id="1854762"/>
    <lineage>
        <taxon>Bacteria</taxon>
        <taxon>Pseudomonadati</taxon>
        <taxon>Bacteroidota</taxon>
        <taxon>Flavobacteriia</taxon>
        <taxon>Flavobacteriales</taxon>
        <taxon>Weeksellaceae</taxon>
        <taxon>Chryseobacterium group</taxon>
        <taxon>Chryseobacterium</taxon>
    </lineage>
</organism>
<evidence type="ECO:0000313" key="1">
    <source>
        <dbReference type="EMBL" id="XAO73736.1"/>
    </source>
</evidence>
<name>A0AAU6WMW1_9FLAO</name>
<dbReference type="Proteomes" id="UP001463665">
    <property type="component" value="Chromosome"/>
</dbReference>
<dbReference type="RefSeq" id="WP_345766137.1">
    <property type="nucleotide sequence ID" value="NZ_CP154834.1"/>
</dbReference>
<keyword evidence="2" id="KW-1185">Reference proteome</keyword>